<accession>A0ABP0UTC4</accession>
<keyword evidence="2" id="KW-1185">Reference proteome</keyword>
<organism evidence="1 2">
    <name type="scientific">Sphagnum troendelagicum</name>
    <dbReference type="NCBI Taxonomy" id="128251"/>
    <lineage>
        <taxon>Eukaryota</taxon>
        <taxon>Viridiplantae</taxon>
        <taxon>Streptophyta</taxon>
        <taxon>Embryophyta</taxon>
        <taxon>Bryophyta</taxon>
        <taxon>Sphagnophytina</taxon>
        <taxon>Sphagnopsida</taxon>
        <taxon>Sphagnales</taxon>
        <taxon>Sphagnaceae</taxon>
        <taxon>Sphagnum</taxon>
    </lineage>
</organism>
<gene>
    <name evidence="1" type="ORF">CSSPTR1EN2_LOCUS19751</name>
</gene>
<proteinExistence type="predicted"/>
<reference evidence="1" key="1">
    <citation type="submission" date="2024-02" db="EMBL/GenBank/DDBJ databases">
        <authorList>
            <consortium name="ELIXIR-Norway"/>
            <consortium name="Elixir Norway"/>
        </authorList>
    </citation>
    <scope>NUCLEOTIDE SEQUENCE</scope>
</reference>
<dbReference type="EMBL" id="OZ019898">
    <property type="protein sequence ID" value="CAK9229474.1"/>
    <property type="molecule type" value="Genomic_DNA"/>
</dbReference>
<protein>
    <submittedName>
        <fullName evidence="1">Uncharacterized protein</fullName>
    </submittedName>
</protein>
<sequence>MVSGKVLCYVKVVLKVDLDIDFVGETYAMKIPKQGHYKDLLERQIKALAGASQSIDWEISPSEFDLNDSVIGKGSSGEIRRAIWGGPPIEKLIVVNHVHAVWKLTGKTGSYRHMVPEVFLDEKGAWSTSSKERPLFDDIVQGLQIMEEVFF</sequence>
<evidence type="ECO:0000313" key="2">
    <source>
        <dbReference type="Proteomes" id="UP001497512"/>
    </source>
</evidence>
<dbReference type="Proteomes" id="UP001497512">
    <property type="component" value="Chromosome 6"/>
</dbReference>
<evidence type="ECO:0000313" key="1">
    <source>
        <dbReference type="EMBL" id="CAK9229474.1"/>
    </source>
</evidence>
<name>A0ABP0UTC4_9BRYO</name>